<organism evidence="2">
    <name type="scientific">Brassica napus</name>
    <name type="common">Rape</name>
    <dbReference type="NCBI Taxonomy" id="3708"/>
    <lineage>
        <taxon>Eukaryota</taxon>
        <taxon>Viridiplantae</taxon>
        <taxon>Streptophyta</taxon>
        <taxon>Embryophyta</taxon>
        <taxon>Tracheophyta</taxon>
        <taxon>Spermatophyta</taxon>
        <taxon>Magnoliopsida</taxon>
        <taxon>eudicotyledons</taxon>
        <taxon>Gunneridae</taxon>
        <taxon>Pentapetalae</taxon>
        <taxon>rosids</taxon>
        <taxon>malvids</taxon>
        <taxon>Brassicales</taxon>
        <taxon>Brassicaceae</taxon>
        <taxon>Brassiceae</taxon>
        <taxon>Brassica</taxon>
    </lineage>
</organism>
<dbReference type="InterPro" id="IPR055294">
    <property type="entry name" value="FBL60-like"/>
</dbReference>
<dbReference type="SMART" id="SM00579">
    <property type="entry name" value="FBD"/>
    <property type="match status" value="1"/>
</dbReference>
<gene>
    <name evidence="2" type="ORF">DARMORV10_C08P05740.1</name>
</gene>
<dbReference type="PANTHER" id="PTHR31293">
    <property type="entry name" value="RNI-LIKE SUPERFAMILY PROTEIN"/>
    <property type="match status" value="1"/>
</dbReference>
<dbReference type="EMBL" id="HG994372">
    <property type="protein sequence ID" value="CAF2106295.1"/>
    <property type="molecule type" value="Genomic_DNA"/>
</dbReference>
<name>A0A816TWI7_BRANA</name>
<dbReference type="Proteomes" id="UP001295469">
    <property type="component" value="Chromosome C08"/>
</dbReference>
<evidence type="ECO:0000259" key="1">
    <source>
        <dbReference type="SMART" id="SM00579"/>
    </source>
</evidence>
<dbReference type="AlphaFoldDB" id="A0A816TWI7"/>
<protein>
    <submittedName>
        <fullName evidence="2">(rape) hypothetical protein</fullName>
    </submittedName>
</protein>
<sequence length="162" mass="18177">GLVHRVTNRCGDACPCGPEEHKNKKRRMVKDEEEICCLSTCHVKVLGISEYGGSFQELKQMRHFLGKLECLETVKVCVDAEENNNNREVLRANLLSLPRLSSNDTAIPAVVETLKTNEPFARNLSLPMYVCDLSVHMQLFVVEPTLSLPTNLFPLVSGRSHQ</sequence>
<feature type="domain" description="FBD" evidence="1">
    <location>
        <begin position="36"/>
        <end position="108"/>
    </location>
</feature>
<feature type="non-terminal residue" evidence="2">
    <location>
        <position position="162"/>
    </location>
</feature>
<dbReference type="InterPro" id="IPR006566">
    <property type="entry name" value="FBD"/>
</dbReference>
<dbReference type="PANTHER" id="PTHR31293:SF12">
    <property type="entry name" value="RNI-LIKE SUPERFAMILY PROTEIN"/>
    <property type="match status" value="1"/>
</dbReference>
<accession>A0A816TWI7</accession>
<reference evidence="2" key="1">
    <citation type="submission" date="2021-01" db="EMBL/GenBank/DDBJ databases">
        <authorList>
            <consortium name="Genoscope - CEA"/>
            <person name="William W."/>
        </authorList>
    </citation>
    <scope>NUCLEOTIDE SEQUENCE</scope>
</reference>
<proteinExistence type="predicted"/>
<evidence type="ECO:0000313" key="2">
    <source>
        <dbReference type="EMBL" id="CAF2106295.1"/>
    </source>
</evidence>